<dbReference type="AlphaFoldDB" id="A0A7C9J2A4"/>
<dbReference type="Pfam" id="PF25564">
    <property type="entry name" value="DUF7933"/>
    <property type="match status" value="1"/>
</dbReference>
<feature type="signal peptide" evidence="1">
    <location>
        <begin position="1"/>
        <end position="26"/>
    </location>
</feature>
<evidence type="ECO:0000313" key="4">
    <source>
        <dbReference type="Proteomes" id="UP000479526"/>
    </source>
</evidence>
<feature type="domain" description="DUF7933" evidence="2">
    <location>
        <begin position="252"/>
        <end position="362"/>
    </location>
</feature>
<dbReference type="NCBIfam" id="NF040603">
    <property type="entry name" value="choice_anch_P"/>
    <property type="match status" value="1"/>
</dbReference>
<comment type="caution">
    <text evidence="3">The sequence shown here is derived from an EMBL/GenBank/DDBJ whole genome shotgun (WGS) entry which is preliminary data.</text>
</comment>
<dbReference type="Proteomes" id="UP000479526">
    <property type="component" value="Unassembled WGS sequence"/>
</dbReference>
<dbReference type="InterPro" id="IPR057693">
    <property type="entry name" value="DUF7933"/>
</dbReference>
<reference evidence="3 4" key="1">
    <citation type="submission" date="2020-01" db="EMBL/GenBank/DDBJ databases">
        <title>Herbidospora sp. NEAU-GS84 nov., a novel actinomycete isolated from soil.</title>
        <authorList>
            <person name="Han L."/>
        </authorList>
    </citation>
    <scope>NUCLEOTIDE SEQUENCE [LARGE SCALE GENOMIC DNA]</scope>
    <source>
        <strain evidence="3 4">NEAU-GS84</strain>
    </source>
</reference>
<dbReference type="EMBL" id="WXEW01000003">
    <property type="protein sequence ID" value="NAS22245.1"/>
    <property type="molecule type" value="Genomic_DNA"/>
</dbReference>
<feature type="chain" id="PRO_5029007195" description="DUF7933 domain-containing protein" evidence="1">
    <location>
        <begin position="27"/>
        <end position="556"/>
    </location>
</feature>
<protein>
    <recommendedName>
        <fullName evidence="2">DUF7933 domain-containing protein</fullName>
    </recommendedName>
</protein>
<evidence type="ECO:0000256" key="1">
    <source>
        <dbReference type="SAM" id="SignalP"/>
    </source>
</evidence>
<evidence type="ECO:0000259" key="2">
    <source>
        <dbReference type="Pfam" id="PF25564"/>
    </source>
</evidence>
<sequence>MRRIVPAVVLTLIPLTAVLSPRAATAAPADPQVVFSEEFENGMGTAPVMVTDYTGPAPHAMTYAADPAWLTSCNGLIASRLNPAVAPPLAQQCGGWWPVVRDLAGALGQWAGGDPATNHAVTAFTHTPPGSGKVQLETEHPVSIGSGNRFVTFSVDAAAVNCNVAHPLMVFYLLDGNTAIPTFSQPIDTCANPGAVIGGISVGTYTSDAPVLFSGSQLGIRLVNTQGGTNGNDGAIDNVRVLDVTPALGVSYSPGSPTIGQTATLKLTVTNTSELREKNGWSFKVALPDGLTPAGTPTSDCAQPSVSVANGVVSAGGGIGDGVTSCTINVPVKAGVIGEYSTCPADVSDRVGMNNATACASVTFVAPEHKFDAHAHAAKVTAPLIGGPALVPSDVTCTATPGSDHDSLLTAVLPAVASLGVLTTEASGTVGPDGLRTARAKATTAKLNLLNGLVTAEEITAQATAAATGSGTVTTSGTTTFTALKVNGSAITNPPVNHTITIPLVAKIVLNERVPYGNGTGIKVNAVHVTTIAGVDVVISHARASLTLPGQSCPSA</sequence>
<keyword evidence="4" id="KW-1185">Reference proteome</keyword>
<gene>
    <name evidence="3" type="ORF">GT755_11180</name>
</gene>
<dbReference type="RefSeq" id="WP_161479643.1">
    <property type="nucleotide sequence ID" value="NZ_WXEW01000003.1"/>
</dbReference>
<accession>A0A7C9J2A4</accession>
<keyword evidence="1" id="KW-0732">Signal</keyword>
<organism evidence="3 4">
    <name type="scientific">Herbidospora solisilvae</name>
    <dbReference type="NCBI Taxonomy" id="2696284"/>
    <lineage>
        <taxon>Bacteria</taxon>
        <taxon>Bacillati</taxon>
        <taxon>Actinomycetota</taxon>
        <taxon>Actinomycetes</taxon>
        <taxon>Streptosporangiales</taxon>
        <taxon>Streptosporangiaceae</taxon>
        <taxon>Herbidospora</taxon>
    </lineage>
</organism>
<name>A0A7C9J2A4_9ACTN</name>
<proteinExistence type="predicted"/>
<evidence type="ECO:0000313" key="3">
    <source>
        <dbReference type="EMBL" id="NAS22245.1"/>
    </source>
</evidence>